<feature type="compositionally biased region" description="Basic and acidic residues" evidence="1">
    <location>
        <begin position="680"/>
        <end position="706"/>
    </location>
</feature>
<feature type="compositionally biased region" description="Polar residues" evidence="1">
    <location>
        <begin position="220"/>
        <end position="238"/>
    </location>
</feature>
<feature type="compositionally biased region" description="Low complexity" evidence="1">
    <location>
        <begin position="112"/>
        <end position="126"/>
    </location>
</feature>
<evidence type="ECO:0000313" key="2">
    <source>
        <dbReference type="EMBL" id="CEM50569.1"/>
    </source>
</evidence>
<protein>
    <submittedName>
        <fullName evidence="2">Uncharacterized protein</fullName>
    </submittedName>
</protein>
<feature type="compositionally biased region" description="Polar residues" evidence="1">
    <location>
        <begin position="156"/>
        <end position="169"/>
    </location>
</feature>
<feature type="region of interest" description="Disordered" evidence="1">
    <location>
        <begin position="82"/>
        <end position="176"/>
    </location>
</feature>
<reference evidence="2" key="1">
    <citation type="submission" date="2014-11" db="EMBL/GenBank/DDBJ databases">
        <authorList>
            <person name="Otto D Thomas"/>
            <person name="Naeem Raeece"/>
        </authorList>
    </citation>
    <scope>NUCLEOTIDE SEQUENCE</scope>
</reference>
<feature type="compositionally biased region" description="Polar residues" evidence="1">
    <location>
        <begin position="102"/>
        <end position="111"/>
    </location>
</feature>
<accession>A0A0G4I170</accession>
<feature type="region of interest" description="Disordered" evidence="1">
    <location>
        <begin position="201"/>
        <end position="240"/>
    </location>
</feature>
<feature type="compositionally biased region" description="Polar residues" evidence="1">
    <location>
        <begin position="201"/>
        <end position="210"/>
    </location>
</feature>
<feature type="compositionally biased region" description="Polar residues" evidence="1">
    <location>
        <begin position="664"/>
        <end position="677"/>
    </location>
</feature>
<dbReference type="VEuPathDB" id="CryptoDB:Cvel_1658"/>
<dbReference type="PANTHER" id="PTHR38899">
    <property type="entry name" value="DOMAIN OOKINETE PROTEIN, PUTATIVE-RELATED"/>
    <property type="match status" value="1"/>
</dbReference>
<evidence type="ECO:0000256" key="1">
    <source>
        <dbReference type="SAM" id="MobiDB-lite"/>
    </source>
</evidence>
<dbReference type="PANTHER" id="PTHR38899:SF1">
    <property type="entry name" value="PROTEIN KINASE"/>
    <property type="match status" value="1"/>
</dbReference>
<feature type="region of interest" description="Disordered" evidence="1">
    <location>
        <begin position="501"/>
        <end position="730"/>
    </location>
</feature>
<dbReference type="AlphaFoldDB" id="A0A0G4I170"/>
<feature type="region of interest" description="Disordered" evidence="1">
    <location>
        <begin position="14"/>
        <end position="60"/>
    </location>
</feature>
<feature type="compositionally biased region" description="Low complexity" evidence="1">
    <location>
        <begin position="709"/>
        <end position="726"/>
    </location>
</feature>
<feature type="compositionally biased region" description="Basic and acidic residues" evidence="1">
    <location>
        <begin position="47"/>
        <end position="56"/>
    </location>
</feature>
<gene>
    <name evidence="2" type="ORF">Cvel_1658</name>
</gene>
<sequence>MSVPMFQSLFSFRRNNGRREPHGATSAASPSDISPYSGPRSFGPQGTHDRMKEEAAASKAAARKNRHWFGLFKSSADEAVDPLPARRSGTAGRDLRGGETPVRTSCVNVKRSSTSSTQSHGSHPGSRNLIGPKSTPVSPAVPTKGPGGSMGLKAQVSRSGSVMSASTASDLEGGHQLRGGTGYTAFGSASSLESDKNVSILGSSFSSQHPHQSRGLPGGSYQTQGRRGSNSTVASSATGVGGRTDVSASLAGTGIKVRYPPSHTLIIFDWDDTLFPTSWLIGNFTNSKDTAKIARTLSKDARSRLRILEKQSLSMLQLAAELGKVRIVTHASTVWVKESAQDLMPELSRYLNTSGLSQHGIVACFDRYYLGLGGPTAEKSQWKRMAFNELLEKHLAHLPADEPRNLISIGDGIAEKLAAGHASDRMKALQLPHVKKTVKFVEDDCRLDTLTRQLRLIHNVMHLTVQQPESLDLTLRFCAKTGTLAVDREAFPAWFPLVSTHQPPPPSRSLSHPPPPSPDNGSNSKAAEEVEKTLSTLEAVHADRAVDGTSPSAQGQNTKRLSGTSPLTQQTKPPARERGWSTHETAAGPRKPGRPSVQRVPAPVGASGRDRERDSALSPEANRRSSSVGHHHRRPTSPSPSRGGPKPRRESQQEPSPSPARPSKVTSPTSVAASSGSPKVDPREREKNPTRAERIREAEHNREQRSSQHHPAGSHAPHSSPSYHPQRSAAGGAVMPLHSFPAASQQQQQVSSGSSTVASVGISGGGLGVSRAIPTTQMPSPGGIQLNSFPVQPTAVPRYFAGVGGHSPSAGAGGAAGTGVVPVSRSSTLSDAGLMQVAETLRWDDSEVSPLAQR</sequence>
<dbReference type="EMBL" id="CDMZ01004700">
    <property type="protein sequence ID" value="CEM50569.1"/>
    <property type="molecule type" value="Genomic_DNA"/>
</dbReference>
<feature type="compositionally biased region" description="Polar residues" evidence="1">
    <location>
        <begin position="549"/>
        <end position="572"/>
    </location>
</feature>
<organism evidence="2">
    <name type="scientific">Chromera velia CCMP2878</name>
    <dbReference type="NCBI Taxonomy" id="1169474"/>
    <lineage>
        <taxon>Eukaryota</taxon>
        <taxon>Sar</taxon>
        <taxon>Alveolata</taxon>
        <taxon>Colpodellida</taxon>
        <taxon>Chromeraceae</taxon>
        <taxon>Chromera</taxon>
    </lineage>
</organism>
<name>A0A0G4I170_9ALVE</name>
<feature type="compositionally biased region" description="Pro residues" evidence="1">
    <location>
        <begin position="502"/>
        <end position="518"/>
    </location>
</feature>
<proteinExistence type="predicted"/>